<dbReference type="Gene3D" id="1.10.3720.10">
    <property type="entry name" value="MetI-like"/>
    <property type="match status" value="1"/>
</dbReference>
<feature type="transmembrane region" description="Helical" evidence="8">
    <location>
        <begin position="283"/>
        <end position="303"/>
    </location>
</feature>
<evidence type="ECO:0000256" key="4">
    <source>
        <dbReference type="ARBA" id="ARBA00022475"/>
    </source>
</evidence>
<comment type="similarity">
    <text evidence="2 8">Belongs to the binding-protein-dependent transport system permease family. CysTW subfamily.</text>
</comment>
<comment type="caution">
    <text evidence="8">Lacks conserved residue(s) required for the propagation of feature annotation.</text>
</comment>
<evidence type="ECO:0000256" key="3">
    <source>
        <dbReference type="ARBA" id="ARBA00022448"/>
    </source>
</evidence>
<sequence>MAAETPSWAQQAGQVSRLRGRAFEAICLASTSLALVSVMVLLLFVANDAFRPFEAEPALTFAIPVLPGLELFVVPVVLPAYLLVFGATLGLPVALTALYYYRRDDPAGEVAYATLGLPIVSLLVSAGVLVMFIEVLTVSELFATELALLVAVGAIYGHARLRPRKAVERLAIIIVAPVVALAGLPPAMFNDIVNGIAGLAGVGPVLTTRLFSVRELVLASPFLPVRWVMLLATVTLPVVAIFAPILARRRESREAGLALGGLSMIVAALGLVAAPALGVGSDVWIVVASVTVPPLAVYVEGVVRRREGMAGLAFPLVLIGGALAGWLLVQQVGFGMPDPWLDWGFLTNAHSRFSAEKTGIYPPLVGSVMMLFAIVILIFPVGVGAAIYLEEYAPSQGLAGKFVTLIEINIGNLAGVPSVVYGLLGLALFIRFLSMPVGAIIVGALAVGLLILPIVIISAQEAIRAVPDSHREASYGMGATRWQTIRDVVLPQAFPGILTGTILALGRAIGETAPLLMIGMPAIVRRAPDGFFATGSAMPRQIFRWSKEFDPLYRHGVLAAGVVTLLVVLLIMNGTAIILRNKFQREETA</sequence>
<dbReference type="PANTHER" id="PTHR43470">
    <property type="entry name" value="PHOSPHATE TRANSPORT SYSTEM PERMEASE PROTEIN PSTA-RELATED"/>
    <property type="match status" value="1"/>
</dbReference>
<evidence type="ECO:0000256" key="2">
    <source>
        <dbReference type="ARBA" id="ARBA00007069"/>
    </source>
</evidence>
<keyword evidence="5 8" id="KW-0812">Transmembrane</keyword>
<name>A0AAE3LGQ8_9EURY</name>
<dbReference type="CDD" id="cd06261">
    <property type="entry name" value="TM_PBP2"/>
    <property type="match status" value="1"/>
</dbReference>
<dbReference type="AlphaFoldDB" id="A0AAE3LGQ8"/>
<dbReference type="Proteomes" id="UP001209746">
    <property type="component" value="Unassembled WGS sequence"/>
</dbReference>
<feature type="transmembrane region" description="Helical" evidence="8">
    <location>
        <begin position="110"/>
        <end position="133"/>
    </location>
</feature>
<evidence type="ECO:0000313" key="11">
    <source>
        <dbReference type="EMBL" id="MCU4725909.1"/>
    </source>
</evidence>
<feature type="domain" description="ABC transmembrane type-1" evidence="9">
    <location>
        <begin position="364"/>
        <end position="576"/>
    </location>
</feature>
<evidence type="ECO:0000256" key="7">
    <source>
        <dbReference type="ARBA" id="ARBA00023136"/>
    </source>
</evidence>
<evidence type="ECO:0000256" key="5">
    <source>
        <dbReference type="ARBA" id="ARBA00022692"/>
    </source>
</evidence>
<keyword evidence="4 8" id="KW-1003">Cell membrane</keyword>
<feature type="transmembrane region" description="Helical" evidence="8">
    <location>
        <begin position="410"/>
        <end position="430"/>
    </location>
</feature>
<evidence type="ECO:0000313" key="12">
    <source>
        <dbReference type="Proteomes" id="UP001208186"/>
    </source>
</evidence>
<feature type="transmembrane region" description="Helical" evidence="8">
    <location>
        <begin position="257"/>
        <end position="277"/>
    </location>
</feature>
<gene>
    <name evidence="11" type="primary">pstA</name>
    <name evidence="11" type="ORF">OB914_02840</name>
    <name evidence="10" type="ORF">OB916_00180</name>
</gene>
<dbReference type="PANTHER" id="PTHR43470:SF5">
    <property type="entry name" value="PHOSPHATE TRANSPORT SYSTEM PERMEASE PROTEIN PSTA"/>
    <property type="match status" value="1"/>
</dbReference>
<evidence type="ECO:0000313" key="13">
    <source>
        <dbReference type="Proteomes" id="UP001209746"/>
    </source>
</evidence>
<dbReference type="PROSITE" id="PS50928">
    <property type="entry name" value="ABC_TM1"/>
    <property type="match status" value="1"/>
</dbReference>
<dbReference type="GO" id="GO:0035435">
    <property type="term" value="P:phosphate ion transmembrane transport"/>
    <property type="evidence" value="ECO:0007669"/>
    <property type="project" value="InterPro"/>
</dbReference>
<comment type="subcellular location">
    <subcellularLocation>
        <location evidence="1 8">Cell membrane</location>
        <topology evidence="1 8">Multi-pass membrane protein</topology>
    </subcellularLocation>
</comment>
<evidence type="ECO:0000259" key="9">
    <source>
        <dbReference type="PROSITE" id="PS50928"/>
    </source>
</evidence>
<dbReference type="EMBL" id="JAOPKD010000001">
    <property type="protein sequence ID" value="MCU4725909.1"/>
    <property type="molecule type" value="Genomic_DNA"/>
</dbReference>
<feature type="transmembrane region" description="Helical" evidence="8">
    <location>
        <begin position="80"/>
        <end position="101"/>
    </location>
</feature>
<feature type="transmembrane region" description="Helical" evidence="8">
    <location>
        <begin position="22"/>
        <end position="46"/>
    </location>
</feature>
<accession>A0AAE3LGQ8</accession>
<dbReference type="GO" id="GO:0005315">
    <property type="term" value="F:phosphate transmembrane transporter activity"/>
    <property type="evidence" value="ECO:0007669"/>
    <property type="project" value="InterPro"/>
</dbReference>
<dbReference type="EMBL" id="JAOPKC010000001">
    <property type="protein sequence ID" value="MCU4716486.1"/>
    <property type="molecule type" value="Genomic_DNA"/>
</dbReference>
<dbReference type="Proteomes" id="UP001208186">
    <property type="component" value="Unassembled WGS sequence"/>
</dbReference>
<comment type="caution">
    <text evidence="11">The sequence shown here is derived from an EMBL/GenBank/DDBJ whole genome shotgun (WGS) entry which is preliminary data.</text>
</comment>
<dbReference type="InterPro" id="IPR005672">
    <property type="entry name" value="Phosphate_PstA"/>
</dbReference>
<feature type="transmembrane region" description="Helical" evidence="8">
    <location>
        <begin position="310"/>
        <end position="329"/>
    </location>
</feature>
<feature type="transmembrane region" description="Helical" evidence="8">
    <location>
        <begin position="557"/>
        <end position="579"/>
    </location>
</feature>
<proteinExistence type="inferred from homology"/>
<dbReference type="SUPFAM" id="SSF161098">
    <property type="entry name" value="MetI-like"/>
    <property type="match status" value="1"/>
</dbReference>
<feature type="transmembrane region" description="Helical" evidence="8">
    <location>
        <begin position="139"/>
        <end position="158"/>
    </location>
</feature>
<reference evidence="11" key="1">
    <citation type="submission" date="2023-02" db="EMBL/GenBank/DDBJ databases">
        <title>Enrichment on poylsaccharides allowed isolation of novel metabolic and taxonomic groups of Haloarchaea.</title>
        <authorList>
            <person name="Sorokin D.Y."/>
            <person name="Elcheninov A.G."/>
            <person name="Khizhniak T.V."/>
            <person name="Kolganova T.V."/>
            <person name="Kublanov I.V."/>
        </authorList>
    </citation>
    <scope>NUCLEOTIDE SEQUENCE</scope>
    <source>
        <strain evidence="10 12">HArc-curdl5-1</strain>
        <strain evidence="11">HArc-curdl7</strain>
    </source>
</reference>
<evidence type="ECO:0000256" key="6">
    <source>
        <dbReference type="ARBA" id="ARBA00022989"/>
    </source>
</evidence>
<organism evidence="11 13">
    <name type="scientific">Halapricum hydrolyticum</name>
    <dbReference type="NCBI Taxonomy" id="2979991"/>
    <lineage>
        <taxon>Archaea</taxon>
        <taxon>Methanobacteriati</taxon>
        <taxon>Methanobacteriota</taxon>
        <taxon>Stenosarchaea group</taxon>
        <taxon>Halobacteria</taxon>
        <taxon>Halobacteriales</taxon>
        <taxon>Haloarculaceae</taxon>
        <taxon>Halapricum</taxon>
    </lineage>
</organism>
<dbReference type="InterPro" id="IPR000515">
    <property type="entry name" value="MetI-like"/>
</dbReference>
<evidence type="ECO:0000256" key="8">
    <source>
        <dbReference type="RuleBase" id="RU363043"/>
    </source>
</evidence>
<keyword evidence="3" id="KW-0813">Transport</keyword>
<dbReference type="NCBIfam" id="TIGR00974">
    <property type="entry name" value="3a0107s02c"/>
    <property type="match status" value="1"/>
</dbReference>
<dbReference type="InterPro" id="IPR035906">
    <property type="entry name" value="MetI-like_sf"/>
</dbReference>
<feature type="transmembrane region" description="Helical" evidence="8">
    <location>
        <begin position="364"/>
        <end position="389"/>
    </location>
</feature>
<feature type="transmembrane region" description="Helical" evidence="8">
    <location>
        <begin position="436"/>
        <end position="457"/>
    </location>
</feature>
<dbReference type="Pfam" id="PF00528">
    <property type="entry name" value="BPD_transp_1"/>
    <property type="match status" value="1"/>
</dbReference>
<keyword evidence="6 8" id="KW-1133">Transmembrane helix</keyword>
<evidence type="ECO:0000313" key="10">
    <source>
        <dbReference type="EMBL" id="MCU4716486.1"/>
    </source>
</evidence>
<keyword evidence="12" id="KW-1185">Reference proteome</keyword>
<feature type="transmembrane region" description="Helical" evidence="8">
    <location>
        <begin position="170"/>
        <end position="189"/>
    </location>
</feature>
<dbReference type="RefSeq" id="WP_315907261.1">
    <property type="nucleotide sequence ID" value="NZ_JAOPKC010000001.1"/>
</dbReference>
<dbReference type="GO" id="GO:0005886">
    <property type="term" value="C:plasma membrane"/>
    <property type="evidence" value="ECO:0007669"/>
    <property type="project" value="UniProtKB-SubCell"/>
</dbReference>
<feature type="transmembrane region" description="Helical" evidence="8">
    <location>
        <begin position="225"/>
        <end position="245"/>
    </location>
</feature>
<keyword evidence="7 8" id="KW-0472">Membrane</keyword>
<protein>
    <recommendedName>
        <fullName evidence="8">Phosphate transport system permease protein PstA</fullName>
    </recommendedName>
</protein>
<evidence type="ECO:0000256" key="1">
    <source>
        <dbReference type="ARBA" id="ARBA00004651"/>
    </source>
</evidence>